<protein>
    <recommendedName>
        <fullName evidence="3">SCP domain-containing protein</fullName>
    </recommendedName>
</protein>
<proteinExistence type="predicted"/>
<reference evidence="2" key="1">
    <citation type="journal article" date="2015" name="Nat. Genet.">
        <title>The genome and transcriptome of the zoonotic hookworm Ancylostoma ceylanicum identify infection-specific gene families.</title>
        <authorList>
            <person name="Schwarz E.M."/>
            <person name="Hu Y."/>
            <person name="Antoshechkin I."/>
            <person name="Miller M.M."/>
            <person name="Sternberg P.W."/>
            <person name="Aroian R.V."/>
        </authorList>
    </citation>
    <scope>NUCLEOTIDE SEQUENCE</scope>
    <source>
        <strain evidence="2">HY135</strain>
    </source>
</reference>
<evidence type="ECO:0008006" key="3">
    <source>
        <dbReference type="Google" id="ProtNLM"/>
    </source>
</evidence>
<sequence>MRSSILRCINFCLAGADPLCHANMGFFSGLIFAALSLLHITSSAIMKDEVPECEELEWNALRMEQRDTLVVRLNEALKNVDVTKYSCNLERIAKVLADIAQRPLWRDAQIFTHEEPTSTDYGQLVRNAIQEWSSDLEKIRDLNIFGCNYKEKNGKKVLVCVVESEKRLIMEV</sequence>
<dbReference type="EMBL" id="JARK01000199">
    <property type="protein sequence ID" value="EYC40761.1"/>
    <property type="molecule type" value="Genomic_DNA"/>
</dbReference>
<organism evidence="1 2">
    <name type="scientific">Ancylostoma ceylanicum</name>
    <dbReference type="NCBI Taxonomy" id="53326"/>
    <lineage>
        <taxon>Eukaryota</taxon>
        <taxon>Metazoa</taxon>
        <taxon>Ecdysozoa</taxon>
        <taxon>Nematoda</taxon>
        <taxon>Chromadorea</taxon>
        <taxon>Rhabditida</taxon>
        <taxon>Rhabditina</taxon>
        <taxon>Rhabditomorpha</taxon>
        <taxon>Strongyloidea</taxon>
        <taxon>Ancylostomatidae</taxon>
        <taxon>Ancylostomatinae</taxon>
        <taxon>Ancylostoma</taxon>
    </lineage>
</organism>
<gene>
    <name evidence="1" type="primary">Acey_s0599.g480</name>
    <name evidence="1" type="synonym">ASPR-s0599.g480</name>
    <name evidence="1" type="ORF">Y032_0599g480</name>
</gene>
<evidence type="ECO:0000313" key="2">
    <source>
        <dbReference type="Proteomes" id="UP000024635"/>
    </source>
</evidence>
<dbReference type="InterPro" id="IPR035109">
    <property type="entry name" value="ASPR"/>
</dbReference>
<evidence type="ECO:0000313" key="1">
    <source>
        <dbReference type="EMBL" id="EYC40761.1"/>
    </source>
</evidence>
<comment type="caution">
    <text evidence="1">The sequence shown here is derived from an EMBL/GenBank/DDBJ whole genome shotgun (WGS) entry which is preliminary data.</text>
</comment>
<dbReference type="OrthoDB" id="5895315at2759"/>
<accession>A0A016WME1</accession>
<dbReference type="AlphaFoldDB" id="A0A016WME1"/>
<dbReference type="Proteomes" id="UP000024635">
    <property type="component" value="Unassembled WGS sequence"/>
</dbReference>
<name>A0A016WME1_9BILA</name>
<keyword evidence="2" id="KW-1185">Reference proteome</keyword>
<dbReference type="Pfam" id="PF17641">
    <property type="entry name" value="ASPRs"/>
    <property type="match status" value="1"/>
</dbReference>